<name>W4JU06_HETIT</name>
<keyword evidence="5" id="KW-1185">Reference proteome</keyword>
<dbReference type="Proteomes" id="UP000030671">
    <property type="component" value="Unassembled WGS sequence"/>
</dbReference>
<evidence type="ECO:0000313" key="5">
    <source>
        <dbReference type="Proteomes" id="UP000030671"/>
    </source>
</evidence>
<organism evidence="4 5">
    <name type="scientific">Heterobasidion irregulare (strain TC 32-1)</name>
    <dbReference type="NCBI Taxonomy" id="747525"/>
    <lineage>
        <taxon>Eukaryota</taxon>
        <taxon>Fungi</taxon>
        <taxon>Dikarya</taxon>
        <taxon>Basidiomycota</taxon>
        <taxon>Agaricomycotina</taxon>
        <taxon>Agaricomycetes</taxon>
        <taxon>Russulales</taxon>
        <taxon>Bondarzewiaceae</taxon>
        <taxon>Heterobasidion</taxon>
        <taxon>Heterobasidion annosum species complex</taxon>
    </lineage>
</organism>
<dbReference type="HOGENOM" id="CLU_657311_0_0_1"/>
<evidence type="ECO:0000256" key="2">
    <source>
        <dbReference type="SAM" id="Phobius"/>
    </source>
</evidence>
<evidence type="ECO:0000313" key="4">
    <source>
        <dbReference type="EMBL" id="ETW77038.1"/>
    </source>
</evidence>
<sequence length="418" mass="42708">MPASQRLALIVLAAALAVGAAPYSLSPGRPPYVGILPARRRDLLAPLTHGNDPSSPKHVAGIGLKRQADPVFPHTVQLVNIAPSALAFPVPSHPGHLGPVTVSLSPSEHLSATSTAAHHPAPTHLDSAPGALSSSSQPTDSLPSYGAPAPTDTLMAPGSKGSFFEPPLTPHDKVKVAVVAAVLSIIVGLIACVAIAKLTSNALRKHGRRYAQFGARWPGEESVPKGSAAGAGFVSSDGSMSFVAGKSGLTSPAGSLSSIGSGTLTPPLTSLDLLTAFPSPPPSAVPSFPLPAVPAPHVSPLSTALLHTPVTQQLTLEPFRASFASDTTESTSPSLSRNTTAASEVAVRGGHRRMRSAPVSIAVSAAPSRAPSAALTVVGEEGFWDLESLYPDTRPVSASTSRRSRTRSVEVISVSSRI</sequence>
<keyword evidence="2" id="KW-0812">Transmembrane</keyword>
<dbReference type="EMBL" id="KI925463">
    <property type="protein sequence ID" value="ETW77038.1"/>
    <property type="molecule type" value="Genomic_DNA"/>
</dbReference>
<keyword evidence="2" id="KW-1133">Transmembrane helix</keyword>
<reference evidence="4 5" key="1">
    <citation type="journal article" date="2012" name="New Phytol.">
        <title>Insight into trade-off between wood decay and parasitism from the genome of a fungal forest pathogen.</title>
        <authorList>
            <person name="Olson A."/>
            <person name="Aerts A."/>
            <person name="Asiegbu F."/>
            <person name="Belbahri L."/>
            <person name="Bouzid O."/>
            <person name="Broberg A."/>
            <person name="Canback B."/>
            <person name="Coutinho P.M."/>
            <person name="Cullen D."/>
            <person name="Dalman K."/>
            <person name="Deflorio G."/>
            <person name="van Diepen L.T."/>
            <person name="Dunand C."/>
            <person name="Duplessis S."/>
            <person name="Durling M."/>
            <person name="Gonthier P."/>
            <person name="Grimwood J."/>
            <person name="Fossdal C.G."/>
            <person name="Hansson D."/>
            <person name="Henrissat B."/>
            <person name="Hietala A."/>
            <person name="Himmelstrand K."/>
            <person name="Hoffmeister D."/>
            <person name="Hogberg N."/>
            <person name="James T.Y."/>
            <person name="Karlsson M."/>
            <person name="Kohler A."/>
            <person name="Kues U."/>
            <person name="Lee Y.H."/>
            <person name="Lin Y.C."/>
            <person name="Lind M."/>
            <person name="Lindquist E."/>
            <person name="Lombard V."/>
            <person name="Lucas S."/>
            <person name="Lunden K."/>
            <person name="Morin E."/>
            <person name="Murat C."/>
            <person name="Park J."/>
            <person name="Raffaello T."/>
            <person name="Rouze P."/>
            <person name="Salamov A."/>
            <person name="Schmutz J."/>
            <person name="Solheim H."/>
            <person name="Stahlberg J."/>
            <person name="Velez H."/>
            <person name="de Vries R.P."/>
            <person name="Wiebenga A."/>
            <person name="Woodward S."/>
            <person name="Yakovlev I."/>
            <person name="Garbelotto M."/>
            <person name="Martin F."/>
            <person name="Grigoriev I.V."/>
            <person name="Stenlid J."/>
        </authorList>
    </citation>
    <scope>NUCLEOTIDE SEQUENCE [LARGE SCALE GENOMIC DNA]</scope>
    <source>
        <strain evidence="4 5">TC 32-1</strain>
    </source>
</reference>
<feature type="chain" id="PRO_5004844070" description="Proteophosphoglycan ppg4" evidence="3">
    <location>
        <begin position="21"/>
        <end position="418"/>
    </location>
</feature>
<accession>W4JU06</accession>
<feature type="signal peptide" evidence="3">
    <location>
        <begin position="1"/>
        <end position="20"/>
    </location>
</feature>
<feature type="region of interest" description="Disordered" evidence="1">
    <location>
        <begin position="392"/>
        <end position="418"/>
    </location>
</feature>
<dbReference type="RefSeq" id="XP_009550592.1">
    <property type="nucleotide sequence ID" value="XM_009552297.1"/>
</dbReference>
<evidence type="ECO:0000256" key="3">
    <source>
        <dbReference type="SAM" id="SignalP"/>
    </source>
</evidence>
<feature type="compositionally biased region" description="Low complexity" evidence="1">
    <location>
        <begin position="132"/>
        <end position="144"/>
    </location>
</feature>
<evidence type="ECO:0000256" key="1">
    <source>
        <dbReference type="SAM" id="MobiDB-lite"/>
    </source>
</evidence>
<proteinExistence type="predicted"/>
<dbReference type="KEGG" id="hir:HETIRDRAFT_454450"/>
<feature type="region of interest" description="Disordered" evidence="1">
    <location>
        <begin position="102"/>
        <end position="151"/>
    </location>
</feature>
<dbReference type="AlphaFoldDB" id="W4JU06"/>
<gene>
    <name evidence="4" type="ORF">HETIRDRAFT_454450</name>
</gene>
<feature type="compositionally biased region" description="Low complexity" evidence="1">
    <location>
        <begin position="409"/>
        <end position="418"/>
    </location>
</feature>
<keyword evidence="2" id="KW-0472">Membrane</keyword>
<feature type="compositionally biased region" description="Low complexity" evidence="1">
    <location>
        <begin position="109"/>
        <end position="125"/>
    </location>
</feature>
<evidence type="ECO:0008006" key="6">
    <source>
        <dbReference type="Google" id="ProtNLM"/>
    </source>
</evidence>
<feature type="transmembrane region" description="Helical" evidence="2">
    <location>
        <begin position="176"/>
        <end position="199"/>
    </location>
</feature>
<protein>
    <recommendedName>
        <fullName evidence="6">Proteophosphoglycan ppg4</fullName>
    </recommendedName>
</protein>
<dbReference type="InParanoid" id="W4JU06"/>
<dbReference type="GeneID" id="20676515"/>
<keyword evidence="3" id="KW-0732">Signal</keyword>